<feature type="transmembrane region" description="Helical" evidence="1">
    <location>
        <begin position="12"/>
        <end position="30"/>
    </location>
</feature>
<evidence type="ECO:0000256" key="1">
    <source>
        <dbReference type="SAM" id="Phobius"/>
    </source>
</evidence>
<dbReference type="AlphaFoldDB" id="A0A0D2GGC4"/>
<reference evidence="2 3" key="1">
    <citation type="submission" date="2013-11" db="EMBL/GenBank/DDBJ databases">
        <title>Metagenomic analysis of a methanogenic consortium involved in long chain n-alkane degradation.</title>
        <authorList>
            <person name="Davidova I.A."/>
            <person name="Callaghan A.V."/>
            <person name="Wawrik B."/>
            <person name="Pruitt S."/>
            <person name="Marks C."/>
            <person name="Duncan K.E."/>
            <person name="Suflita J.M."/>
        </authorList>
    </citation>
    <scope>NUCLEOTIDE SEQUENCE [LARGE SCALE GENOMIC DNA]</scope>
    <source>
        <strain evidence="2 3">SPR</strain>
    </source>
</reference>
<protein>
    <submittedName>
        <fullName evidence="2">Uncharacterized protein</fullName>
    </submittedName>
</protein>
<gene>
    <name evidence="2" type="ORF">X474_12515</name>
</gene>
<dbReference type="EMBL" id="AZAC01000014">
    <property type="protein sequence ID" value="KIX13952.1"/>
    <property type="molecule type" value="Genomic_DNA"/>
</dbReference>
<name>A0A0D2GGC4_9BACT</name>
<keyword evidence="1" id="KW-0812">Transmembrane</keyword>
<comment type="caution">
    <text evidence="2">The sequence shown here is derived from an EMBL/GenBank/DDBJ whole genome shotgun (WGS) entry which is preliminary data.</text>
</comment>
<organism evidence="2 3">
    <name type="scientific">Dethiosulfatarculus sandiegensis</name>
    <dbReference type="NCBI Taxonomy" id="1429043"/>
    <lineage>
        <taxon>Bacteria</taxon>
        <taxon>Pseudomonadati</taxon>
        <taxon>Thermodesulfobacteriota</taxon>
        <taxon>Desulfarculia</taxon>
        <taxon>Desulfarculales</taxon>
        <taxon>Desulfarculaceae</taxon>
        <taxon>Dethiosulfatarculus</taxon>
    </lineage>
</organism>
<keyword evidence="1" id="KW-1133">Transmembrane helix</keyword>
<evidence type="ECO:0000313" key="3">
    <source>
        <dbReference type="Proteomes" id="UP000032233"/>
    </source>
</evidence>
<dbReference type="RefSeq" id="WP_044348875.1">
    <property type="nucleotide sequence ID" value="NZ_AZAC01000014.1"/>
</dbReference>
<accession>A0A0D2GGC4</accession>
<sequence>MKLTLAHRLRLAFGVCMTITAALGFIAFMAQRNTTQDFSKLIDQKVSFLIPADDIEIKMLQHRRYENKNKELGADLNNLKKFS</sequence>
<dbReference type="Proteomes" id="UP000032233">
    <property type="component" value="Unassembled WGS sequence"/>
</dbReference>
<dbReference type="InParanoid" id="A0A0D2GGC4"/>
<keyword evidence="1" id="KW-0472">Membrane</keyword>
<evidence type="ECO:0000313" key="2">
    <source>
        <dbReference type="EMBL" id="KIX13952.1"/>
    </source>
</evidence>
<keyword evidence="3" id="KW-1185">Reference proteome</keyword>
<proteinExistence type="predicted"/>